<evidence type="ECO:0000259" key="12">
    <source>
        <dbReference type="PROSITE" id="PS50928"/>
    </source>
</evidence>
<evidence type="ECO:0000256" key="5">
    <source>
        <dbReference type="ARBA" id="ARBA00022475"/>
    </source>
</evidence>
<comment type="subunit">
    <text evidence="3">The complex is composed of two ATP-binding proteins (UgpC), two transmembrane proteins (UgpA and UgpE) and a solute-binding protein (UgpB).</text>
</comment>
<dbReference type="EMBL" id="SLZR01000015">
    <property type="protein sequence ID" value="TCS38746.1"/>
    <property type="molecule type" value="Genomic_DNA"/>
</dbReference>
<dbReference type="InterPro" id="IPR035906">
    <property type="entry name" value="MetI-like_sf"/>
</dbReference>
<evidence type="ECO:0000256" key="9">
    <source>
        <dbReference type="ARBA" id="ARBA00023136"/>
    </source>
</evidence>
<dbReference type="SUPFAM" id="SSF161098">
    <property type="entry name" value="MetI-like"/>
    <property type="match status" value="1"/>
</dbReference>
<reference evidence="13 14" key="1">
    <citation type="submission" date="2019-03" db="EMBL/GenBank/DDBJ databases">
        <title>Genomic Encyclopedia of Archaeal and Bacterial Type Strains, Phase II (KMG-II): from individual species to whole genera.</title>
        <authorList>
            <person name="Goeker M."/>
        </authorList>
    </citation>
    <scope>NUCLEOTIDE SEQUENCE [LARGE SCALE GENOMIC DNA]</scope>
    <source>
        <strain evidence="13 14">DSM 15388</strain>
    </source>
</reference>
<keyword evidence="8 11" id="KW-1133">Transmembrane helix</keyword>
<feature type="transmembrane region" description="Helical" evidence="11">
    <location>
        <begin position="68"/>
        <end position="95"/>
    </location>
</feature>
<feature type="domain" description="ABC transmembrane type-1" evidence="12">
    <location>
        <begin position="76"/>
        <end position="284"/>
    </location>
</feature>
<evidence type="ECO:0000256" key="3">
    <source>
        <dbReference type="ARBA" id="ARBA00011557"/>
    </source>
</evidence>
<keyword evidence="6" id="KW-0997">Cell inner membrane</keyword>
<feature type="transmembrane region" description="Helical" evidence="11">
    <location>
        <begin position="202"/>
        <end position="228"/>
    </location>
</feature>
<name>A0A4R3HZE2_9GAMM</name>
<accession>A0A4R3HZE2</accession>
<comment type="caution">
    <text evidence="13">The sequence shown here is derived from an EMBL/GenBank/DDBJ whole genome shotgun (WGS) entry which is preliminary data.</text>
</comment>
<evidence type="ECO:0000256" key="6">
    <source>
        <dbReference type="ARBA" id="ARBA00022519"/>
    </source>
</evidence>
<organism evidence="13 14">
    <name type="scientific">Reinekea marinisedimentorum</name>
    <dbReference type="NCBI Taxonomy" id="230495"/>
    <lineage>
        <taxon>Bacteria</taxon>
        <taxon>Pseudomonadati</taxon>
        <taxon>Pseudomonadota</taxon>
        <taxon>Gammaproteobacteria</taxon>
        <taxon>Oceanospirillales</taxon>
        <taxon>Saccharospirillaceae</taxon>
        <taxon>Reinekea</taxon>
    </lineage>
</organism>
<dbReference type="Proteomes" id="UP000295793">
    <property type="component" value="Unassembled WGS sequence"/>
</dbReference>
<evidence type="ECO:0000256" key="1">
    <source>
        <dbReference type="ARBA" id="ARBA00004429"/>
    </source>
</evidence>
<keyword evidence="7 11" id="KW-0812">Transmembrane</keyword>
<dbReference type="PANTHER" id="PTHR43227">
    <property type="entry name" value="BLL4140 PROTEIN"/>
    <property type="match status" value="1"/>
</dbReference>
<feature type="transmembrane region" description="Helical" evidence="11">
    <location>
        <begin position="159"/>
        <end position="181"/>
    </location>
</feature>
<comment type="subcellular location">
    <subcellularLocation>
        <location evidence="1">Cell inner membrane</location>
        <topology evidence="1">Multi-pass membrane protein</topology>
    </subcellularLocation>
    <subcellularLocation>
        <location evidence="11">Cell membrane</location>
        <topology evidence="11">Multi-pass membrane protein</topology>
    </subcellularLocation>
</comment>
<evidence type="ECO:0000256" key="4">
    <source>
        <dbReference type="ARBA" id="ARBA00022448"/>
    </source>
</evidence>
<dbReference type="PANTHER" id="PTHR43227:SF9">
    <property type="entry name" value="SN-GLYCEROL-3-PHOSPHATE TRANSPORT SYSTEM PERMEASE PROTEIN UGPA"/>
    <property type="match status" value="1"/>
</dbReference>
<evidence type="ECO:0000256" key="10">
    <source>
        <dbReference type="ARBA" id="ARBA00040780"/>
    </source>
</evidence>
<dbReference type="GO" id="GO:0055085">
    <property type="term" value="P:transmembrane transport"/>
    <property type="evidence" value="ECO:0007669"/>
    <property type="project" value="InterPro"/>
</dbReference>
<protein>
    <recommendedName>
        <fullName evidence="10">sn-glycerol-3-phosphate transport system permease protein UgpA</fullName>
    </recommendedName>
</protein>
<dbReference type="InterPro" id="IPR050809">
    <property type="entry name" value="UgpAE/MalFG_permease"/>
</dbReference>
<dbReference type="CDD" id="cd06261">
    <property type="entry name" value="TM_PBP2"/>
    <property type="match status" value="1"/>
</dbReference>
<dbReference type="AlphaFoldDB" id="A0A4R3HZE2"/>
<dbReference type="Pfam" id="PF00528">
    <property type="entry name" value="BPD_transp_1"/>
    <property type="match status" value="1"/>
</dbReference>
<proteinExistence type="inferred from homology"/>
<dbReference type="Gene3D" id="1.10.3720.10">
    <property type="entry name" value="MetI-like"/>
    <property type="match status" value="1"/>
</dbReference>
<feature type="transmembrane region" description="Helical" evidence="11">
    <location>
        <begin position="268"/>
        <end position="288"/>
    </location>
</feature>
<sequence>MANKRVQFSHPIIPYLFIAPQMLIIAIFFIWPALQAAYLSFMLEDPWGMSREFVGLENYQYLFNSAEYLYSFGFSIVFSALVAFLSLGTALILAVKANAVLHMQSTYRVLITWVYAIAPAVAGITAYFIFNRHIGVMYDFLNSLGWQFNPEADAVDASALLILVSVWKQIPVNFVFFLAGLQGIPKAVREAAALDCANERRRFWTITFPLLAPTGFFLLVINITYAFFDTFGIIDTLTQGTPGGRTTTLVYKVYQDGFLGADLGLSSAQSVVLMLLVLSLTFVQFRFIERKIHY</sequence>
<dbReference type="InterPro" id="IPR000515">
    <property type="entry name" value="MetI-like"/>
</dbReference>
<keyword evidence="9 11" id="KW-0472">Membrane</keyword>
<feature type="transmembrane region" description="Helical" evidence="11">
    <location>
        <begin position="12"/>
        <end position="34"/>
    </location>
</feature>
<dbReference type="PROSITE" id="PS50928">
    <property type="entry name" value="ABC_TM1"/>
    <property type="match status" value="1"/>
</dbReference>
<keyword evidence="4 11" id="KW-0813">Transport</keyword>
<evidence type="ECO:0000256" key="7">
    <source>
        <dbReference type="ARBA" id="ARBA00022692"/>
    </source>
</evidence>
<evidence type="ECO:0000256" key="8">
    <source>
        <dbReference type="ARBA" id="ARBA00022989"/>
    </source>
</evidence>
<feature type="transmembrane region" description="Helical" evidence="11">
    <location>
        <begin position="107"/>
        <end position="130"/>
    </location>
</feature>
<keyword evidence="14" id="KW-1185">Reference proteome</keyword>
<comment type="similarity">
    <text evidence="2">Belongs to the binding-protein-dependent transport system permease family. UgpAE subfamily.</text>
</comment>
<keyword evidence="5" id="KW-1003">Cell membrane</keyword>
<dbReference type="GO" id="GO:0005886">
    <property type="term" value="C:plasma membrane"/>
    <property type="evidence" value="ECO:0007669"/>
    <property type="project" value="UniProtKB-SubCell"/>
</dbReference>
<evidence type="ECO:0000256" key="11">
    <source>
        <dbReference type="RuleBase" id="RU363032"/>
    </source>
</evidence>
<evidence type="ECO:0000313" key="14">
    <source>
        <dbReference type="Proteomes" id="UP000295793"/>
    </source>
</evidence>
<evidence type="ECO:0000313" key="13">
    <source>
        <dbReference type="EMBL" id="TCS38746.1"/>
    </source>
</evidence>
<gene>
    <name evidence="13" type="ORF">BCF53_11520</name>
</gene>
<evidence type="ECO:0000256" key="2">
    <source>
        <dbReference type="ARBA" id="ARBA00008852"/>
    </source>
</evidence>